<evidence type="ECO:0000259" key="9">
    <source>
        <dbReference type="PROSITE" id="PS51747"/>
    </source>
</evidence>
<feature type="domain" description="CMP/dCMP-type deaminase" evidence="9">
    <location>
        <begin position="7"/>
        <end position="134"/>
    </location>
</feature>
<evidence type="ECO:0000256" key="7">
    <source>
        <dbReference type="ARBA" id="ARBA00048045"/>
    </source>
</evidence>
<comment type="similarity">
    <text evidence="1">Belongs to the cytidine and deoxycytidylate deaminase family. ADAT2 subfamily.</text>
</comment>
<evidence type="ECO:0000256" key="1">
    <source>
        <dbReference type="ARBA" id="ARBA00010669"/>
    </source>
</evidence>
<dbReference type="GO" id="GO:0002100">
    <property type="term" value="P:tRNA wobble adenosine to inosine editing"/>
    <property type="evidence" value="ECO:0007669"/>
    <property type="project" value="UniProtKB-UniRule"/>
</dbReference>
<dbReference type="Gene3D" id="3.40.140.10">
    <property type="entry name" value="Cytidine Deaminase, domain 2"/>
    <property type="match status" value="1"/>
</dbReference>
<feature type="binding site" evidence="8">
    <location>
        <position position="88"/>
    </location>
    <ligand>
        <name>Zn(2+)</name>
        <dbReference type="ChEBI" id="CHEBI:29105"/>
        <note>catalytic</note>
    </ligand>
</feature>
<proteinExistence type="inferred from homology"/>
<comment type="catalytic activity">
    <reaction evidence="7 8">
        <text>adenosine(34) in tRNA + H2O + H(+) = inosine(34) in tRNA + NH4(+)</text>
        <dbReference type="Rhea" id="RHEA:43168"/>
        <dbReference type="Rhea" id="RHEA-COMP:10373"/>
        <dbReference type="Rhea" id="RHEA-COMP:10374"/>
        <dbReference type="ChEBI" id="CHEBI:15377"/>
        <dbReference type="ChEBI" id="CHEBI:15378"/>
        <dbReference type="ChEBI" id="CHEBI:28938"/>
        <dbReference type="ChEBI" id="CHEBI:74411"/>
        <dbReference type="ChEBI" id="CHEBI:82852"/>
        <dbReference type="EC" id="3.5.4.33"/>
    </reaction>
</comment>
<dbReference type="SUPFAM" id="SSF53927">
    <property type="entry name" value="Cytidine deaminase-like"/>
    <property type="match status" value="1"/>
</dbReference>
<dbReference type="EMBL" id="MGDI01000033">
    <property type="protein sequence ID" value="OGL52084.1"/>
    <property type="molecule type" value="Genomic_DNA"/>
</dbReference>
<gene>
    <name evidence="8" type="primary">tadA</name>
    <name evidence="10" type="ORF">A3G31_06605</name>
</gene>
<dbReference type="PROSITE" id="PS51747">
    <property type="entry name" value="CYT_DCMP_DEAMINASES_2"/>
    <property type="match status" value="1"/>
</dbReference>
<dbReference type="AlphaFoldDB" id="A0A1F7SFT2"/>
<dbReference type="CDD" id="cd01285">
    <property type="entry name" value="nucleoside_deaminase"/>
    <property type="match status" value="1"/>
</dbReference>
<dbReference type="PANTHER" id="PTHR11079">
    <property type="entry name" value="CYTOSINE DEAMINASE FAMILY MEMBER"/>
    <property type="match status" value="1"/>
</dbReference>
<sequence length="156" mass="18144">MKTEDFFLRDRYMVIALEEARIAYREEEVPIGAAVVYRDEVIARDHNRIEQLQDPTAHAEMLVLKKTAERLKSWRLSEAFIYVTVEPCPMCVGAMHLARISGLIFGAKDEKKGAAGSLYNIAEDKRLNHRIPVFSGIMEEECRKIIEKFFIERRRK</sequence>
<evidence type="ECO:0000256" key="6">
    <source>
        <dbReference type="ARBA" id="ARBA00022833"/>
    </source>
</evidence>
<keyword evidence="5 8" id="KW-0378">Hydrolase</keyword>
<dbReference type="InterPro" id="IPR002125">
    <property type="entry name" value="CMP_dCMP_dom"/>
</dbReference>
<dbReference type="GO" id="GO:0008270">
    <property type="term" value="F:zinc ion binding"/>
    <property type="evidence" value="ECO:0007669"/>
    <property type="project" value="UniProtKB-UniRule"/>
</dbReference>
<accession>A0A1F7SFT2</accession>
<comment type="caution">
    <text evidence="10">The sequence shown here is derived from an EMBL/GenBank/DDBJ whole genome shotgun (WGS) entry which is preliminary data.</text>
</comment>
<comment type="cofactor">
    <cofactor evidence="8">
        <name>Zn(2+)</name>
        <dbReference type="ChEBI" id="CHEBI:29105"/>
    </cofactor>
    <text evidence="8">Binds 1 zinc ion per subunit.</text>
</comment>
<organism evidence="10 11">
    <name type="scientific">Candidatus Schekmanbacteria bacterium RIFCSPLOWO2_12_FULL_38_15</name>
    <dbReference type="NCBI Taxonomy" id="1817883"/>
    <lineage>
        <taxon>Bacteria</taxon>
        <taxon>Candidatus Schekmaniibacteriota</taxon>
    </lineage>
</organism>
<reference evidence="10 11" key="1">
    <citation type="journal article" date="2016" name="Nat. Commun.">
        <title>Thousands of microbial genomes shed light on interconnected biogeochemical processes in an aquifer system.</title>
        <authorList>
            <person name="Anantharaman K."/>
            <person name="Brown C.T."/>
            <person name="Hug L.A."/>
            <person name="Sharon I."/>
            <person name="Castelle C.J."/>
            <person name="Probst A.J."/>
            <person name="Thomas B.C."/>
            <person name="Singh A."/>
            <person name="Wilkins M.J."/>
            <person name="Karaoz U."/>
            <person name="Brodie E.L."/>
            <person name="Williams K.H."/>
            <person name="Hubbard S.S."/>
            <person name="Banfield J.F."/>
        </authorList>
    </citation>
    <scope>NUCLEOTIDE SEQUENCE [LARGE SCALE GENOMIC DNA]</scope>
</reference>
<dbReference type="InterPro" id="IPR016192">
    <property type="entry name" value="APOBEC/CMP_deaminase_Zn-bd"/>
</dbReference>
<protein>
    <recommendedName>
        <fullName evidence="8">tRNA-specific adenosine deaminase</fullName>
        <ecNumber evidence="8">3.5.4.33</ecNumber>
    </recommendedName>
</protein>
<name>A0A1F7SFT2_9BACT</name>
<dbReference type="InterPro" id="IPR028883">
    <property type="entry name" value="tRNA_aden_deaminase"/>
</dbReference>
<dbReference type="InterPro" id="IPR058535">
    <property type="entry name" value="MafB19-deam"/>
</dbReference>
<evidence type="ECO:0000256" key="5">
    <source>
        <dbReference type="ARBA" id="ARBA00022801"/>
    </source>
</evidence>
<dbReference type="FunFam" id="3.40.140.10:FF:000005">
    <property type="entry name" value="tRNA-specific adenosine deaminase"/>
    <property type="match status" value="1"/>
</dbReference>
<dbReference type="InterPro" id="IPR016193">
    <property type="entry name" value="Cytidine_deaminase-like"/>
</dbReference>
<dbReference type="HAMAP" id="MF_00972">
    <property type="entry name" value="tRNA_aden_deaminase"/>
    <property type="match status" value="1"/>
</dbReference>
<feature type="binding site" evidence="8">
    <location>
        <position position="91"/>
    </location>
    <ligand>
        <name>Zn(2+)</name>
        <dbReference type="ChEBI" id="CHEBI:29105"/>
        <note>catalytic</note>
    </ligand>
</feature>
<evidence type="ECO:0000256" key="2">
    <source>
        <dbReference type="ARBA" id="ARBA00011738"/>
    </source>
</evidence>
<dbReference type="STRING" id="1817883.A3G31_06605"/>
<keyword evidence="4 8" id="KW-0479">Metal-binding</keyword>
<comment type="function">
    <text evidence="8">Catalyzes the deamination of adenosine to inosine at the wobble position 34 of tRNA(Arg2).</text>
</comment>
<dbReference type="NCBIfam" id="NF008113">
    <property type="entry name" value="PRK10860.1"/>
    <property type="match status" value="1"/>
</dbReference>
<evidence type="ECO:0000313" key="10">
    <source>
        <dbReference type="EMBL" id="OGL52084.1"/>
    </source>
</evidence>
<evidence type="ECO:0000256" key="8">
    <source>
        <dbReference type="HAMAP-Rule" id="MF_00972"/>
    </source>
</evidence>
<dbReference type="GO" id="GO:0052717">
    <property type="term" value="F:tRNA-specific adenosine-34 deaminase activity"/>
    <property type="evidence" value="ECO:0007669"/>
    <property type="project" value="UniProtKB-UniRule"/>
</dbReference>
<evidence type="ECO:0000256" key="4">
    <source>
        <dbReference type="ARBA" id="ARBA00022723"/>
    </source>
</evidence>
<keyword evidence="3 8" id="KW-0819">tRNA processing</keyword>
<comment type="subunit">
    <text evidence="2 8">Homodimer.</text>
</comment>
<dbReference type="Proteomes" id="UP000178082">
    <property type="component" value="Unassembled WGS sequence"/>
</dbReference>
<dbReference type="PANTHER" id="PTHR11079:SF202">
    <property type="entry name" value="TRNA-SPECIFIC ADENOSINE DEAMINASE"/>
    <property type="match status" value="1"/>
</dbReference>
<dbReference type="EC" id="3.5.4.33" evidence="8"/>
<dbReference type="Pfam" id="PF14437">
    <property type="entry name" value="MafB19-deam"/>
    <property type="match status" value="1"/>
</dbReference>
<keyword evidence="6 8" id="KW-0862">Zinc</keyword>
<evidence type="ECO:0000256" key="3">
    <source>
        <dbReference type="ARBA" id="ARBA00022694"/>
    </source>
</evidence>
<evidence type="ECO:0000313" key="11">
    <source>
        <dbReference type="Proteomes" id="UP000178082"/>
    </source>
</evidence>
<dbReference type="PROSITE" id="PS00903">
    <property type="entry name" value="CYT_DCMP_DEAMINASES_1"/>
    <property type="match status" value="1"/>
</dbReference>
<feature type="binding site" evidence="8">
    <location>
        <position position="58"/>
    </location>
    <ligand>
        <name>Zn(2+)</name>
        <dbReference type="ChEBI" id="CHEBI:29105"/>
        <note>catalytic</note>
    </ligand>
</feature>
<feature type="active site" description="Proton donor" evidence="8">
    <location>
        <position position="60"/>
    </location>
</feature>